<evidence type="ECO:0000313" key="17">
    <source>
        <dbReference type="EMBL" id="CAF1036361.1"/>
    </source>
</evidence>
<dbReference type="SUPFAM" id="SSF57903">
    <property type="entry name" value="FYVE/PHD zinc finger"/>
    <property type="match status" value="1"/>
</dbReference>
<dbReference type="Gene3D" id="3.30.40.10">
    <property type="entry name" value="Zinc/RING finger domain, C3HC4 (zinc finger)"/>
    <property type="match status" value="1"/>
</dbReference>
<feature type="binding site" evidence="12">
    <location>
        <begin position="182"/>
        <end position="183"/>
    </location>
    <ligand>
        <name>substrate</name>
    </ligand>
</feature>
<keyword evidence="8" id="KW-0443">Lipid metabolism</keyword>
<dbReference type="SUPFAM" id="SSF52799">
    <property type="entry name" value="(Phosphotyrosine protein) phosphatases II"/>
    <property type="match status" value="1"/>
</dbReference>
<dbReference type="PANTHER" id="PTHR10807:SF75">
    <property type="entry name" value="PHOSPHATIDYLINOSITOL-3-PHOSPHATE PHOSPHATASE"/>
    <property type="match status" value="1"/>
</dbReference>
<dbReference type="AlphaFoldDB" id="A0A814JCD7"/>
<keyword evidence="4" id="KW-0479">Metal-binding</keyword>
<evidence type="ECO:0000256" key="2">
    <source>
        <dbReference type="ARBA" id="ARBA00007471"/>
    </source>
</evidence>
<evidence type="ECO:0000259" key="15">
    <source>
        <dbReference type="PROSITE" id="PS50178"/>
    </source>
</evidence>
<feature type="binding site" evidence="12">
    <location>
        <begin position="244"/>
        <end position="250"/>
    </location>
    <ligand>
        <name>substrate</name>
    </ligand>
</feature>
<dbReference type="InterPro" id="IPR013083">
    <property type="entry name" value="Znf_RING/FYVE/PHD"/>
</dbReference>
<name>A0A814JCD7_9BILA</name>
<accession>A0A814JCD7</accession>
<evidence type="ECO:0000256" key="9">
    <source>
        <dbReference type="ARBA" id="ARBA00023136"/>
    </source>
</evidence>
<dbReference type="GO" id="GO:0052629">
    <property type="term" value="F:phosphatidylinositol-3,5-bisphosphate 3-phosphatase activity"/>
    <property type="evidence" value="ECO:0007669"/>
    <property type="project" value="UniProtKB-EC"/>
</dbReference>
<feature type="region of interest" description="Disordered" evidence="14">
    <location>
        <begin position="923"/>
        <end position="942"/>
    </location>
</feature>
<evidence type="ECO:0000256" key="14">
    <source>
        <dbReference type="SAM" id="MobiDB-lite"/>
    </source>
</evidence>
<gene>
    <name evidence="17" type="ORF">OXX778_LOCUS18132</name>
</gene>
<dbReference type="GO" id="GO:0008270">
    <property type="term" value="F:zinc ion binding"/>
    <property type="evidence" value="ECO:0007669"/>
    <property type="project" value="UniProtKB-KW"/>
</dbReference>
<evidence type="ECO:0000256" key="12">
    <source>
        <dbReference type="PIRSR" id="PIRSR630564-2"/>
    </source>
</evidence>
<dbReference type="InterPro" id="IPR003595">
    <property type="entry name" value="Tyr_Pase_cat"/>
</dbReference>
<evidence type="ECO:0000256" key="1">
    <source>
        <dbReference type="ARBA" id="ARBA00004370"/>
    </source>
</evidence>
<evidence type="ECO:0000256" key="3">
    <source>
        <dbReference type="ARBA" id="ARBA00012903"/>
    </source>
</evidence>
<comment type="caution">
    <text evidence="17">The sequence shown here is derived from an EMBL/GenBank/DDBJ whole genome shotgun (WGS) entry which is preliminary data.</text>
</comment>
<evidence type="ECO:0000256" key="10">
    <source>
        <dbReference type="ARBA" id="ARBA00032571"/>
    </source>
</evidence>
<feature type="active site" description="Phosphocysteine intermediate" evidence="11">
    <location>
        <position position="244"/>
    </location>
</feature>
<dbReference type="PANTHER" id="PTHR10807">
    <property type="entry name" value="MYOTUBULARIN-RELATED"/>
    <property type="match status" value="1"/>
</dbReference>
<dbReference type="EC" id="3.1.3.95" evidence="3"/>
<evidence type="ECO:0000256" key="8">
    <source>
        <dbReference type="ARBA" id="ARBA00023098"/>
    </source>
</evidence>
<keyword evidence="5 13" id="KW-0863">Zinc-finger</keyword>
<dbReference type="EMBL" id="CAJNOC010004883">
    <property type="protein sequence ID" value="CAF1036361.1"/>
    <property type="molecule type" value="Genomic_DNA"/>
</dbReference>
<organism evidence="17 18">
    <name type="scientific">Brachionus calyciflorus</name>
    <dbReference type="NCBI Taxonomy" id="104777"/>
    <lineage>
        <taxon>Eukaryota</taxon>
        <taxon>Metazoa</taxon>
        <taxon>Spiralia</taxon>
        <taxon>Gnathifera</taxon>
        <taxon>Rotifera</taxon>
        <taxon>Eurotatoria</taxon>
        <taxon>Monogononta</taxon>
        <taxon>Pseudotrocha</taxon>
        <taxon>Ploima</taxon>
        <taxon>Brachionidae</taxon>
        <taxon>Brachionus</taxon>
    </lineage>
</organism>
<evidence type="ECO:0000256" key="4">
    <source>
        <dbReference type="ARBA" id="ARBA00022723"/>
    </source>
</evidence>
<evidence type="ECO:0000256" key="5">
    <source>
        <dbReference type="ARBA" id="ARBA00022771"/>
    </source>
</evidence>
<dbReference type="PROSITE" id="PS50178">
    <property type="entry name" value="ZF_FYVE"/>
    <property type="match status" value="1"/>
</dbReference>
<dbReference type="PROSITE" id="PS00383">
    <property type="entry name" value="TYR_PHOSPHATASE_1"/>
    <property type="match status" value="1"/>
</dbReference>
<dbReference type="Pfam" id="PF06602">
    <property type="entry name" value="Myotub-related"/>
    <property type="match status" value="1"/>
</dbReference>
<feature type="compositionally biased region" description="Low complexity" evidence="14">
    <location>
        <begin position="583"/>
        <end position="613"/>
    </location>
</feature>
<dbReference type="InterPro" id="IPR000306">
    <property type="entry name" value="Znf_FYVE"/>
</dbReference>
<dbReference type="GO" id="GO:0005737">
    <property type="term" value="C:cytoplasm"/>
    <property type="evidence" value="ECO:0007669"/>
    <property type="project" value="TreeGrafter"/>
</dbReference>
<feature type="region of interest" description="Disordered" evidence="14">
    <location>
        <begin position="576"/>
        <end position="618"/>
    </location>
</feature>
<evidence type="ECO:0000256" key="7">
    <source>
        <dbReference type="ARBA" id="ARBA00022833"/>
    </source>
</evidence>
<keyword evidence="9" id="KW-0472">Membrane</keyword>
<evidence type="ECO:0000256" key="11">
    <source>
        <dbReference type="PIRSR" id="PIRSR630564-1"/>
    </source>
</evidence>
<evidence type="ECO:0000256" key="13">
    <source>
        <dbReference type="PROSITE-ProRule" id="PRU00091"/>
    </source>
</evidence>
<dbReference type="InterPro" id="IPR029021">
    <property type="entry name" value="Prot-tyrosine_phosphatase-like"/>
</dbReference>
<dbReference type="PROSITE" id="PS51339">
    <property type="entry name" value="PPASE_MYOTUBULARIN"/>
    <property type="match status" value="1"/>
</dbReference>
<feature type="binding site" evidence="12">
    <location>
        <begin position="157"/>
        <end position="160"/>
    </location>
    <ligand>
        <name>substrate</name>
    </ligand>
</feature>
<dbReference type="SMART" id="SM00404">
    <property type="entry name" value="PTPc_motif"/>
    <property type="match status" value="1"/>
</dbReference>
<dbReference type="GO" id="GO:0019903">
    <property type="term" value="F:protein phosphatase binding"/>
    <property type="evidence" value="ECO:0007669"/>
    <property type="project" value="TreeGrafter"/>
</dbReference>
<dbReference type="GO" id="GO:0046856">
    <property type="term" value="P:phosphatidylinositol dephosphorylation"/>
    <property type="evidence" value="ECO:0007669"/>
    <property type="project" value="TreeGrafter"/>
</dbReference>
<dbReference type="GO" id="GO:0016020">
    <property type="term" value="C:membrane"/>
    <property type="evidence" value="ECO:0007669"/>
    <property type="project" value="UniProtKB-SubCell"/>
</dbReference>
<dbReference type="InterPro" id="IPR016130">
    <property type="entry name" value="Tyr_Pase_AS"/>
</dbReference>
<protein>
    <recommendedName>
        <fullName evidence="3">phosphatidylinositol-3,5-bisphosphate 3-phosphatase</fullName>
        <ecNumber evidence="3">3.1.3.95</ecNumber>
    </recommendedName>
    <alternativeName>
        <fullName evidence="10">Phosphatidylinositol-3,5-bisphosphate 3-phosphatase</fullName>
    </alternativeName>
</protein>
<evidence type="ECO:0000313" key="18">
    <source>
        <dbReference type="Proteomes" id="UP000663879"/>
    </source>
</evidence>
<dbReference type="GO" id="GO:0010506">
    <property type="term" value="P:regulation of autophagy"/>
    <property type="evidence" value="ECO:0007669"/>
    <property type="project" value="TreeGrafter"/>
</dbReference>
<feature type="domain" description="FYVE-type" evidence="15">
    <location>
        <begin position="835"/>
        <end position="895"/>
    </location>
</feature>
<evidence type="ECO:0000259" key="16">
    <source>
        <dbReference type="PROSITE" id="PS51339"/>
    </source>
</evidence>
<dbReference type="CDD" id="cd14533">
    <property type="entry name" value="PTP-MTMR3-like"/>
    <property type="match status" value="1"/>
</dbReference>
<evidence type="ECO:0000256" key="6">
    <source>
        <dbReference type="ARBA" id="ARBA00022801"/>
    </source>
</evidence>
<comment type="similarity">
    <text evidence="2">Belongs to the protein-tyrosine phosphatase family. Non-receptor class myotubularin subfamily.</text>
</comment>
<dbReference type="OrthoDB" id="271628at2759"/>
<proteinExistence type="inferred from homology"/>
<dbReference type="InterPro" id="IPR011011">
    <property type="entry name" value="Znf_FYVE_PHD"/>
</dbReference>
<sequence length="942" mass="107575">MVTAHKFTCKSDENTSSSYPISPCLFSKNDPSSNLILKEYKRMKFDSKHWRLSEVNKKFELCPSYPDFLIVPKSISDEQLRKVACFRSSKRFPAVTWRSKKNGAVLARSSQPNVGLLAWRLNEDELLLRAIADSCGSKDSPGLLIIDARFRSVAFANRVKGGGYEYTDYYTNCEIQFMNLENIHVIRASFQSLRLLCQTLNDNKQFLSQLENTKWLNHLSGIIKAALAVTNSIDQYAKPVLIHCSDGWDRTPQILALAKIFLDPYYRTINGFRTLIEIDWLQFGHKFAQRNGHCTESNDINERCPVFLQWLDCVYQVLRQYPSAFQFNETFLLKLCVHSYSCLFGTFLCNSNFERVKEHTDERTFSLWSYLNEKNLELVNQLYDESIDEVLYPLSEISHMQIWHRLFCESEITYLIKPDRQAELNCFNDFLEMNILGTSPILEPESLTDNNVLTKLTPDSSVSSTSSNNHQEIKINNLLLLKNAINDTSSALGPSSKKNQSFDNLLNVNMNNSVIIKKRSSEPNLNYLINEVKDEVKVEETSHTTTPMLTSTDTLCDDLNAKLSLLQKEKEDELKIKIESSESDSSSSSSSEGEESSSMASTSSSTIPSPSGMKLNQFNSVSTSTSGLSDYIHSSNSNNKLNQVNRLKSYFNSNYDFIFNNLNDEDEKDCVTDGGECGDVNDSVLSKISNNRASSKSIPILNSRNDRSNEVKRKNGSKCVKDLIDVDGLTKIEDNSFRKIIERDRKNKKEIQMLRDQVNKFKWFLNKLATNSSLHDMSLDLQFTHEFADLTNKTDENYLGQNPNSQCYSFGNDSVCSSWDEINESDYKLTTWVPDYYVTHCQNCSQKFSYRLRKHHCRNCGQVFCYKCADYYSPLPNNNLHEPVRVCLTCKSLIDKQKYNTPTTSTPPTNGVKQGFFLGSSRCNHENGKFKKSDNKSQKVSV</sequence>
<keyword evidence="7" id="KW-0862">Zinc</keyword>
<keyword evidence="18" id="KW-1185">Reference proteome</keyword>
<feature type="domain" description="Myotubularin phosphatase" evidence="16">
    <location>
        <begin position="30"/>
        <end position="407"/>
    </location>
</feature>
<dbReference type="SMART" id="SM00064">
    <property type="entry name" value="FYVE"/>
    <property type="match status" value="1"/>
</dbReference>
<reference evidence="17" key="1">
    <citation type="submission" date="2021-02" db="EMBL/GenBank/DDBJ databases">
        <authorList>
            <person name="Nowell W R."/>
        </authorList>
    </citation>
    <scope>NUCLEOTIDE SEQUENCE</scope>
    <source>
        <strain evidence="17">Ploen Becks lab</strain>
    </source>
</reference>
<dbReference type="Pfam" id="PF01363">
    <property type="entry name" value="FYVE"/>
    <property type="match status" value="1"/>
</dbReference>
<dbReference type="InterPro" id="IPR010569">
    <property type="entry name" value="Myotubularin-like_Pase_dom"/>
</dbReference>
<dbReference type="Proteomes" id="UP000663879">
    <property type="component" value="Unassembled WGS sequence"/>
</dbReference>
<dbReference type="GO" id="GO:0004438">
    <property type="term" value="F:phosphatidylinositol-3-phosphate phosphatase activity"/>
    <property type="evidence" value="ECO:0007669"/>
    <property type="project" value="TreeGrafter"/>
</dbReference>
<dbReference type="InterPro" id="IPR017455">
    <property type="entry name" value="Znf_FYVE-rel"/>
</dbReference>
<dbReference type="InterPro" id="IPR030564">
    <property type="entry name" value="Myotubularin"/>
</dbReference>
<keyword evidence="6" id="KW-0378">Hydrolase</keyword>
<comment type="subcellular location">
    <subcellularLocation>
        <location evidence="1">Membrane</location>
    </subcellularLocation>
</comment>